<proteinExistence type="predicted"/>
<dbReference type="Proteomes" id="UP000713880">
    <property type="component" value="Unassembled WGS sequence"/>
</dbReference>
<dbReference type="EMBL" id="JACJLV010000055">
    <property type="protein sequence ID" value="MBM6827733.1"/>
    <property type="molecule type" value="Genomic_DNA"/>
</dbReference>
<organism evidence="1 2">
    <name type="scientific">Mordavella massiliensis</name>
    <dbReference type="NCBI Taxonomy" id="1871024"/>
    <lineage>
        <taxon>Bacteria</taxon>
        <taxon>Bacillati</taxon>
        <taxon>Bacillota</taxon>
        <taxon>Clostridia</taxon>
        <taxon>Eubacteriales</taxon>
        <taxon>Clostridiaceae</taxon>
        <taxon>Mordavella</taxon>
    </lineage>
</organism>
<comment type="caution">
    <text evidence="1">The sequence shown here is derived from an EMBL/GenBank/DDBJ whole genome shotgun (WGS) entry which is preliminary data.</text>
</comment>
<evidence type="ECO:0000313" key="2">
    <source>
        <dbReference type="Proteomes" id="UP000713880"/>
    </source>
</evidence>
<name>A0A938X654_9CLOT</name>
<protein>
    <submittedName>
        <fullName evidence="1">Uncharacterized protein</fullName>
    </submittedName>
</protein>
<accession>A0A938X654</accession>
<reference evidence="1" key="1">
    <citation type="submission" date="2020-08" db="EMBL/GenBank/DDBJ databases">
        <authorList>
            <person name="Cejkova D."/>
            <person name="Kubasova T."/>
            <person name="Jahodarova E."/>
            <person name="Rychlik I."/>
        </authorList>
    </citation>
    <scope>NUCLEOTIDE SEQUENCE</scope>
    <source>
        <strain evidence="1">An420c</strain>
    </source>
</reference>
<dbReference type="AlphaFoldDB" id="A0A938X654"/>
<reference evidence="1" key="2">
    <citation type="journal article" date="2021" name="Sci. Rep.">
        <title>The distribution of antibiotic resistance genes in chicken gut microbiota commensals.</title>
        <authorList>
            <person name="Juricova H."/>
            <person name="Matiasovicova J."/>
            <person name="Kubasova T."/>
            <person name="Cejkova D."/>
            <person name="Rychlik I."/>
        </authorList>
    </citation>
    <scope>NUCLEOTIDE SEQUENCE</scope>
    <source>
        <strain evidence="1">An420c</strain>
    </source>
</reference>
<sequence>MSEKSKEIFAFLDEFGEATTLEIKSVLNLSNKVYSQCMAELSKELLVTATAQGKKINNNWSSFFWWTYELWERTATQYKPAYMEEYKLLESIFTTKEIKNLLK</sequence>
<keyword evidence="2" id="KW-1185">Reference proteome</keyword>
<gene>
    <name evidence="1" type="ORF">H6A13_11620</name>
</gene>
<evidence type="ECO:0000313" key="1">
    <source>
        <dbReference type="EMBL" id="MBM6827733.1"/>
    </source>
</evidence>